<dbReference type="PANTHER" id="PTHR43133">
    <property type="entry name" value="RNA POLYMERASE ECF-TYPE SIGMA FACTO"/>
    <property type="match status" value="1"/>
</dbReference>
<dbReference type="GO" id="GO:0006352">
    <property type="term" value="P:DNA-templated transcription initiation"/>
    <property type="evidence" value="ECO:0007669"/>
    <property type="project" value="InterPro"/>
</dbReference>
<feature type="domain" description="RNA polymerase sigma-70 region 2" evidence="6">
    <location>
        <begin position="56"/>
        <end position="122"/>
    </location>
</feature>
<dbReference type="InterPro" id="IPR013249">
    <property type="entry name" value="RNA_pol_sigma70_r4_t2"/>
</dbReference>
<reference evidence="9" key="1">
    <citation type="submission" date="2016-11" db="EMBL/GenBank/DDBJ databases">
        <authorList>
            <person name="Varghese N."/>
            <person name="Submissions S."/>
        </authorList>
    </citation>
    <scope>NUCLEOTIDE SEQUENCE [LARGE SCALE GENOMIC DNA]</scope>
    <source>
        <strain evidence="9">CGMCC 1.8995</strain>
    </source>
</reference>
<dbReference type="Pfam" id="PF08281">
    <property type="entry name" value="Sigma70_r4_2"/>
    <property type="match status" value="1"/>
</dbReference>
<dbReference type="CDD" id="cd06171">
    <property type="entry name" value="Sigma70_r4"/>
    <property type="match status" value="1"/>
</dbReference>
<dbReference type="STRING" id="634436.SAMN05216361_2273"/>
<dbReference type="RefSeq" id="WP_084526436.1">
    <property type="nucleotide sequence ID" value="NZ_FQWD01000003.1"/>
</dbReference>
<keyword evidence="9" id="KW-1185">Reference proteome</keyword>
<gene>
    <name evidence="8" type="ORF">SAMN05216361_2273</name>
</gene>
<dbReference type="Proteomes" id="UP000184520">
    <property type="component" value="Unassembled WGS sequence"/>
</dbReference>
<organism evidence="8 9">
    <name type="scientific">Marisediminitalea aggregata</name>
    <dbReference type="NCBI Taxonomy" id="634436"/>
    <lineage>
        <taxon>Bacteria</taxon>
        <taxon>Pseudomonadati</taxon>
        <taxon>Pseudomonadota</taxon>
        <taxon>Gammaproteobacteria</taxon>
        <taxon>Alteromonadales</taxon>
        <taxon>Alteromonadaceae</taxon>
        <taxon>Marisediminitalea</taxon>
    </lineage>
</organism>
<dbReference type="GO" id="GO:0003677">
    <property type="term" value="F:DNA binding"/>
    <property type="evidence" value="ECO:0007669"/>
    <property type="project" value="UniProtKB-KW"/>
</dbReference>
<evidence type="ECO:0000259" key="6">
    <source>
        <dbReference type="Pfam" id="PF04542"/>
    </source>
</evidence>
<dbReference type="InterPro" id="IPR039425">
    <property type="entry name" value="RNA_pol_sigma-70-like"/>
</dbReference>
<dbReference type="NCBIfam" id="TIGR02937">
    <property type="entry name" value="sigma70-ECF"/>
    <property type="match status" value="1"/>
</dbReference>
<evidence type="ECO:0000256" key="5">
    <source>
        <dbReference type="ARBA" id="ARBA00023163"/>
    </source>
</evidence>
<keyword evidence="4" id="KW-0238">DNA-binding</keyword>
<evidence type="ECO:0000313" key="9">
    <source>
        <dbReference type="Proteomes" id="UP000184520"/>
    </source>
</evidence>
<dbReference type="InterPro" id="IPR013325">
    <property type="entry name" value="RNA_pol_sigma_r2"/>
</dbReference>
<keyword evidence="5" id="KW-0804">Transcription</keyword>
<evidence type="ECO:0000256" key="2">
    <source>
        <dbReference type="ARBA" id="ARBA00023015"/>
    </source>
</evidence>
<proteinExistence type="inferred from homology"/>
<protein>
    <submittedName>
        <fullName evidence="8">RNA polymerase sigma-70 factor, ECF subfamily</fullName>
    </submittedName>
</protein>
<dbReference type="OrthoDB" id="9782108at2"/>
<dbReference type="Gene3D" id="1.10.10.10">
    <property type="entry name" value="Winged helix-like DNA-binding domain superfamily/Winged helix DNA-binding domain"/>
    <property type="match status" value="1"/>
</dbReference>
<dbReference type="InterPro" id="IPR007627">
    <property type="entry name" value="RNA_pol_sigma70_r2"/>
</dbReference>
<dbReference type="Gene3D" id="1.10.1740.10">
    <property type="match status" value="1"/>
</dbReference>
<sequence>MGIARLGFLTSIKNRLTAAGQETAPTLAQSSPAASSWDSLLQRYQTTGDNRALEALYDEHANRLYYYLLVMSDPNTAADVTQKVWLKLVESPHLYKAQGQFQAWLFTVGHRMLIDEIRRDKRWTYDDDVESLPDEHQELRHCDDFHQALKQLPFAQREAFSLQQEDFSLQDIATICNVPVETVKTRLRYARDNLRKLWKPSA</sequence>
<dbReference type="InterPro" id="IPR013324">
    <property type="entry name" value="RNA_pol_sigma_r3/r4-like"/>
</dbReference>
<evidence type="ECO:0000259" key="7">
    <source>
        <dbReference type="Pfam" id="PF08281"/>
    </source>
</evidence>
<dbReference type="EMBL" id="FQWD01000003">
    <property type="protein sequence ID" value="SHG44576.1"/>
    <property type="molecule type" value="Genomic_DNA"/>
</dbReference>
<dbReference type="InterPro" id="IPR036388">
    <property type="entry name" value="WH-like_DNA-bd_sf"/>
</dbReference>
<dbReference type="AlphaFoldDB" id="A0A1M5JVK8"/>
<comment type="similarity">
    <text evidence="1">Belongs to the sigma-70 factor family. ECF subfamily.</text>
</comment>
<evidence type="ECO:0000256" key="4">
    <source>
        <dbReference type="ARBA" id="ARBA00023125"/>
    </source>
</evidence>
<dbReference type="SUPFAM" id="SSF88946">
    <property type="entry name" value="Sigma2 domain of RNA polymerase sigma factors"/>
    <property type="match status" value="1"/>
</dbReference>
<evidence type="ECO:0000256" key="1">
    <source>
        <dbReference type="ARBA" id="ARBA00010641"/>
    </source>
</evidence>
<keyword evidence="2" id="KW-0805">Transcription regulation</keyword>
<dbReference type="Pfam" id="PF04542">
    <property type="entry name" value="Sigma70_r2"/>
    <property type="match status" value="1"/>
</dbReference>
<feature type="domain" description="RNA polymerase sigma factor 70 region 4 type 2" evidence="7">
    <location>
        <begin position="144"/>
        <end position="192"/>
    </location>
</feature>
<keyword evidence="3" id="KW-0731">Sigma factor</keyword>
<dbReference type="GO" id="GO:0016987">
    <property type="term" value="F:sigma factor activity"/>
    <property type="evidence" value="ECO:0007669"/>
    <property type="project" value="UniProtKB-KW"/>
</dbReference>
<accession>A0A1M5JVK8</accession>
<name>A0A1M5JVK8_9ALTE</name>
<dbReference type="SUPFAM" id="SSF88659">
    <property type="entry name" value="Sigma3 and sigma4 domains of RNA polymerase sigma factors"/>
    <property type="match status" value="1"/>
</dbReference>
<evidence type="ECO:0000313" key="8">
    <source>
        <dbReference type="EMBL" id="SHG44576.1"/>
    </source>
</evidence>
<dbReference type="PANTHER" id="PTHR43133:SF8">
    <property type="entry name" value="RNA POLYMERASE SIGMA FACTOR HI_1459-RELATED"/>
    <property type="match status" value="1"/>
</dbReference>
<evidence type="ECO:0000256" key="3">
    <source>
        <dbReference type="ARBA" id="ARBA00023082"/>
    </source>
</evidence>
<dbReference type="InterPro" id="IPR014284">
    <property type="entry name" value="RNA_pol_sigma-70_dom"/>
</dbReference>